<proteinExistence type="predicted"/>
<reference evidence="1" key="1">
    <citation type="journal article" date="2023" name="Plant J.">
        <title>Genome sequences and population genomics provide insights into the demographic history, inbreeding, and mutation load of two 'living fossil' tree species of Dipteronia.</title>
        <authorList>
            <person name="Feng Y."/>
            <person name="Comes H.P."/>
            <person name="Chen J."/>
            <person name="Zhu S."/>
            <person name="Lu R."/>
            <person name="Zhang X."/>
            <person name="Li P."/>
            <person name="Qiu J."/>
            <person name="Olsen K.M."/>
            <person name="Qiu Y."/>
        </authorList>
    </citation>
    <scope>NUCLEOTIDE SEQUENCE</scope>
    <source>
        <strain evidence="1">NBL</strain>
    </source>
</reference>
<sequence length="145" mass="16630">MCDSKGWWLKGPAAASMGHIWLDRARLEGCRSRQDRPDVRHHRRCSQRKIPNWMGQELQKKEGKTAEKNILTAGAAAELWRICGGSAAEGVGLLRRCSQEAWLCRRHPAEAGYQRRRTAEAIGKGCRNFCFDTNLNLREERRKKI</sequence>
<dbReference type="EMBL" id="JANJYJ010000006">
    <property type="protein sequence ID" value="KAK3205061.1"/>
    <property type="molecule type" value="Genomic_DNA"/>
</dbReference>
<evidence type="ECO:0000313" key="2">
    <source>
        <dbReference type="Proteomes" id="UP001281410"/>
    </source>
</evidence>
<evidence type="ECO:0000313" key="1">
    <source>
        <dbReference type="EMBL" id="KAK3205061.1"/>
    </source>
</evidence>
<protein>
    <submittedName>
        <fullName evidence="1">Uncharacterized protein</fullName>
    </submittedName>
</protein>
<dbReference type="AlphaFoldDB" id="A0AAE0E2Q8"/>
<name>A0AAE0E2Q8_9ROSI</name>
<comment type="caution">
    <text evidence="1">The sequence shown here is derived from an EMBL/GenBank/DDBJ whole genome shotgun (WGS) entry which is preliminary data.</text>
</comment>
<accession>A0AAE0E2Q8</accession>
<dbReference type="Proteomes" id="UP001281410">
    <property type="component" value="Unassembled WGS sequence"/>
</dbReference>
<organism evidence="1 2">
    <name type="scientific">Dipteronia sinensis</name>
    <dbReference type="NCBI Taxonomy" id="43782"/>
    <lineage>
        <taxon>Eukaryota</taxon>
        <taxon>Viridiplantae</taxon>
        <taxon>Streptophyta</taxon>
        <taxon>Embryophyta</taxon>
        <taxon>Tracheophyta</taxon>
        <taxon>Spermatophyta</taxon>
        <taxon>Magnoliopsida</taxon>
        <taxon>eudicotyledons</taxon>
        <taxon>Gunneridae</taxon>
        <taxon>Pentapetalae</taxon>
        <taxon>rosids</taxon>
        <taxon>malvids</taxon>
        <taxon>Sapindales</taxon>
        <taxon>Sapindaceae</taxon>
        <taxon>Hippocastanoideae</taxon>
        <taxon>Acereae</taxon>
        <taxon>Dipteronia</taxon>
    </lineage>
</organism>
<keyword evidence="2" id="KW-1185">Reference proteome</keyword>
<gene>
    <name evidence="1" type="ORF">Dsin_019107</name>
</gene>